<dbReference type="Proteomes" id="UP000215902">
    <property type="component" value="Unassembled WGS sequence"/>
</dbReference>
<reference evidence="2 3" key="1">
    <citation type="submission" date="2017-06" db="EMBL/GenBank/DDBJ databases">
        <title>A platform for efficient transgenesis in Macrostomum lignano, a flatworm model organism for stem cell research.</title>
        <authorList>
            <person name="Berezikov E."/>
        </authorList>
    </citation>
    <scope>NUCLEOTIDE SEQUENCE [LARGE SCALE GENOMIC DNA]</scope>
    <source>
        <strain evidence="2">DV1</strain>
        <tissue evidence="2">Whole organism</tissue>
    </source>
</reference>
<protein>
    <submittedName>
        <fullName evidence="2">Uncharacterized protein</fullName>
    </submittedName>
</protein>
<feature type="region of interest" description="Disordered" evidence="1">
    <location>
        <begin position="95"/>
        <end position="163"/>
    </location>
</feature>
<evidence type="ECO:0000313" key="2">
    <source>
        <dbReference type="EMBL" id="PAA62448.1"/>
    </source>
</evidence>
<name>A0A267ELS1_9PLAT</name>
<evidence type="ECO:0000256" key="1">
    <source>
        <dbReference type="SAM" id="MobiDB-lite"/>
    </source>
</evidence>
<keyword evidence="3" id="KW-1185">Reference proteome</keyword>
<sequence length="249" mass="26852">CILFPLCLYKELLLSITLNHSAMSGEQWLVHNGSCHCDDCCDCNHSDNDPTRLSSFPLTLQFDLSVSASCQPDGASDSGSLILWPVLHNVCSQVDADDSGDNPADGLSNRDSAGERTSDPLPKPEISSPDQLDSLSQRLKRLKQSWCRPEATEPGAGPEEFKRECTMDQATAETPALIGQVREATAKPDNHSQQPTACGGSSAAVLTPSRRVQAHGRDSSRRKASGKTGLAKLVRQLERTAGRVQQKQG</sequence>
<feature type="region of interest" description="Disordered" evidence="1">
    <location>
        <begin position="184"/>
        <end position="232"/>
    </location>
</feature>
<proteinExistence type="predicted"/>
<dbReference type="AlphaFoldDB" id="A0A267ELS1"/>
<evidence type="ECO:0000313" key="3">
    <source>
        <dbReference type="Proteomes" id="UP000215902"/>
    </source>
</evidence>
<dbReference type="EMBL" id="NIVC01001937">
    <property type="protein sequence ID" value="PAA62448.1"/>
    <property type="molecule type" value="Genomic_DNA"/>
</dbReference>
<accession>A0A267ELS1</accession>
<feature type="compositionally biased region" description="Polar residues" evidence="1">
    <location>
        <begin position="128"/>
        <end position="137"/>
    </location>
</feature>
<gene>
    <name evidence="2" type="ORF">BOX15_Mlig003162g1</name>
</gene>
<comment type="caution">
    <text evidence="2">The sequence shown here is derived from an EMBL/GenBank/DDBJ whole genome shotgun (WGS) entry which is preliminary data.</text>
</comment>
<organism evidence="2 3">
    <name type="scientific">Macrostomum lignano</name>
    <dbReference type="NCBI Taxonomy" id="282301"/>
    <lineage>
        <taxon>Eukaryota</taxon>
        <taxon>Metazoa</taxon>
        <taxon>Spiralia</taxon>
        <taxon>Lophotrochozoa</taxon>
        <taxon>Platyhelminthes</taxon>
        <taxon>Rhabditophora</taxon>
        <taxon>Macrostomorpha</taxon>
        <taxon>Macrostomida</taxon>
        <taxon>Macrostomidae</taxon>
        <taxon>Macrostomum</taxon>
    </lineage>
</organism>
<feature type="non-terminal residue" evidence="2">
    <location>
        <position position="1"/>
    </location>
</feature>